<name>A0A8S0V1G1_OLEEU</name>
<feature type="transmembrane region" description="Helical" evidence="2">
    <location>
        <begin position="239"/>
        <end position="261"/>
    </location>
</feature>
<dbReference type="EMBL" id="CACTIH010009113">
    <property type="protein sequence ID" value="CAA3024629.1"/>
    <property type="molecule type" value="Genomic_DNA"/>
</dbReference>
<dbReference type="OrthoDB" id="1431247at2759"/>
<dbReference type="AlphaFoldDB" id="A0A8S0V1G1"/>
<evidence type="ECO:0000313" key="3">
    <source>
        <dbReference type="EMBL" id="CAA3024629.1"/>
    </source>
</evidence>
<organism evidence="3 4">
    <name type="scientific">Olea europaea subsp. europaea</name>
    <dbReference type="NCBI Taxonomy" id="158383"/>
    <lineage>
        <taxon>Eukaryota</taxon>
        <taxon>Viridiplantae</taxon>
        <taxon>Streptophyta</taxon>
        <taxon>Embryophyta</taxon>
        <taxon>Tracheophyta</taxon>
        <taxon>Spermatophyta</taxon>
        <taxon>Magnoliopsida</taxon>
        <taxon>eudicotyledons</taxon>
        <taxon>Gunneridae</taxon>
        <taxon>Pentapetalae</taxon>
        <taxon>asterids</taxon>
        <taxon>lamiids</taxon>
        <taxon>Lamiales</taxon>
        <taxon>Oleaceae</taxon>
        <taxon>Oleeae</taxon>
        <taxon>Olea</taxon>
    </lineage>
</organism>
<feature type="region of interest" description="Disordered" evidence="1">
    <location>
        <begin position="81"/>
        <end position="152"/>
    </location>
</feature>
<dbReference type="CDD" id="cd06464">
    <property type="entry name" value="ACD_sHsps-like"/>
    <property type="match status" value="1"/>
</dbReference>
<gene>
    <name evidence="3" type="ORF">OLEA9_A038511</name>
</gene>
<keyword evidence="4" id="KW-1185">Reference proteome</keyword>
<protein>
    <recommendedName>
        <fullName evidence="5">SHSP domain-containing protein</fullName>
    </recommendedName>
</protein>
<comment type="caution">
    <text evidence="3">The sequence shown here is derived from an EMBL/GenBank/DDBJ whole genome shotgun (WGS) entry which is preliminary data.</text>
</comment>
<keyword evidence="2" id="KW-0472">Membrane</keyword>
<reference evidence="3 4" key="1">
    <citation type="submission" date="2019-12" db="EMBL/GenBank/DDBJ databases">
        <authorList>
            <person name="Alioto T."/>
            <person name="Alioto T."/>
            <person name="Gomez Garrido J."/>
        </authorList>
    </citation>
    <scope>NUCLEOTIDE SEQUENCE [LARGE SCALE GENOMIC DNA]</scope>
</reference>
<keyword evidence="2" id="KW-0812">Transmembrane</keyword>
<dbReference type="Proteomes" id="UP000594638">
    <property type="component" value="Unassembled WGS sequence"/>
</dbReference>
<feature type="compositionally biased region" description="Basic and acidic residues" evidence="1">
    <location>
        <begin position="106"/>
        <end position="125"/>
    </location>
</feature>
<sequence length="268" mass="30469">MATRPVGTGGATPHHSRFHYRSEYEIFQPMSEWQQDEESDILILYLPGFMKEQLKAETDRNIVRVRGERLVAGGILTITLPRKTGGTIGDKDKKRDFQQPILQSKTRSDSKPQQEHDNSPDKKSLETLTPQKSRFKEENDRKKNDEAKARTAISEKSLEKIVEQERRSTEKSELPTDAEIVTKMIVEKENTKKDKAIEDKESKGKQRTNPSIIDSAILTLEKYKKAVKGFAECKEKRRLLVNMGATVLVIMALGVLVSYAIKSGKTEH</sequence>
<dbReference type="InterPro" id="IPR008978">
    <property type="entry name" value="HSP20-like_chaperone"/>
</dbReference>
<keyword evidence="2" id="KW-1133">Transmembrane helix</keyword>
<proteinExistence type="predicted"/>
<dbReference type="Gramene" id="OE9A038511T1">
    <property type="protein sequence ID" value="OE9A038511C1"/>
    <property type="gene ID" value="OE9A038511"/>
</dbReference>
<evidence type="ECO:0008006" key="5">
    <source>
        <dbReference type="Google" id="ProtNLM"/>
    </source>
</evidence>
<accession>A0A8S0V1G1</accession>
<dbReference type="SUPFAM" id="SSF49764">
    <property type="entry name" value="HSP20-like chaperones"/>
    <property type="match status" value="1"/>
</dbReference>
<evidence type="ECO:0000256" key="2">
    <source>
        <dbReference type="SAM" id="Phobius"/>
    </source>
</evidence>
<feature type="compositionally biased region" description="Basic and acidic residues" evidence="1">
    <location>
        <begin position="134"/>
        <end position="149"/>
    </location>
</feature>
<evidence type="ECO:0000313" key="4">
    <source>
        <dbReference type="Proteomes" id="UP000594638"/>
    </source>
</evidence>
<evidence type="ECO:0000256" key="1">
    <source>
        <dbReference type="SAM" id="MobiDB-lite"/>
    </source>
</evidence>